<name>A0A9D4KSB2_DREPO</name>
<dbReference type="Proteomes" id="UP000828390">
    <property type="component" value="Unassembled WGS sequence"/>
</dbReference>
<keyword evidence="2" id="KW-1185">Reference proteome</keyword>
<evidence type="ECO:0000313" key="1">
    <source>
        <dbReference type="EMBL" id="KAH3844803.1"/>
    </source>
</evidence>
<gene>
    <name evidence="1" type="ORF">DPMN_087065</name>
</gene>
<evidence type="ECO:0000313" key="2">
    <source>
        <dbReference type="Proteomes" id="UP000828390"/>
    </source>
</evidence>
<protein>
    <submittedName>
        <fullName evidence="1">Uncharacterized protein</fullName>
    </submittedName>
</protein>
<sequence>MIKTLNFSVAPTQAMNKYFSLKDSGRKLLIVKQELKQNYSDTKISLINYMALKPAQNHRSSLIMESSCLEIFRLKHLPVQLDIILGDRKKGGREEKGNLWK</sequence>
<dbReference type="AlphaFoldDB" id="A0A9D4KSB2"/>
<reference evidence="1" key="2">
    <citation type="submission" date="2020-11" db="EMBL/GenBank/DDBJ databases">
        <authorList>
            <person name="McCartney M.A."/>
            <person name="Auch B."/>
            <person name="Kono T."/>
            <person name="Mallez S."/>
            <person name="Becker A."/>
            <person name="Gohl D.M."/>
            <person name="Silverstein K.A.T."/>
            <person name="Koren S."/>
            <person name="Bechman K.B."/>
            <person name="Herman A."/>
            <person name="Abrahante J.E."/>
            <person name="Garbe J."/>
        </authorList>
    </citation>
    <scope>NUCLEOTIDE SEQUENCE</scope>
    <source>
        <strain evidence="1">Duluth1</strain>
        <tissue evidence="1">Whole animal</tissue>
    </source>
</reference>
<reference evidence="1" key="1">
    <citation type="journal article" date="2019" name="bioRxiv">
        <title>The Genome of the Zebra Mussel, Dreissena polymorpha: A Resource for Invasive Species Research.</title>
        <authorList>
            <person name="McCartney M.A."/>
            <person name="Auch B."/>
            <person name="Kono T."/>
            <person name="Mallez S."/>
            <person name="Zhang Y."/>
            <person name="Obille A."/>
            <person name="Becker A."/>
            <person name="Abrahante J.E."/>
            <person name="Garbe J."/>
            <person name="Badalamenti J.P."/>
            <person name="Herman A."/>
            <person name="Mangelson H."/>
            <person name="Liachko I."/>
            <person name="Sullivan S."/>
            <person name="Sone E.D."/>
            <person name="Koren S."/>
            <person name="Silverstein K.A.T."/>
            <person name="Beckman K.B."/>
            <person name="Gohl D.M."/>
        </authorList>
    </citation>
    <scope>NUCLEOTIDE SEQUENCE</scope>
    <source>
        <strain evidence="1">Duluth1</strain>
        <tissue evidence="1">Whole animal</tissue>
    </source>
</reference>
<accession>A0A9D4KSB2</accession>
<proteinExistence type="predicted"/>
<organism evidence="1 2">
    <name type="scientific">Dreissena polymorpha</name>
    <name type="common">Zebra mussel</name>
    <name type="synonym">Mytilus polymorpha</name>
    <dbReference type="NCBI Taxonomy" id="45954"/>
    <lineage>
        <taxon>Eukaryota</taxon>
        <taxon>Metazoa</taxon>
        <taxon>Spiralia</taxon>
        <taxon>Lophotrochozoa</taxon>
        <taxon>Mollusca</taxon>
        <taxon>Bivalvia</taxon>
        <taxon>Autobranchia</taxon>
        <taxon>Heteroconchia</taxon>
        <taxon>Euheterodonta</taxon>
        <taxon>Imparidentia</taxon>
        <taxon>Neoheterodontei</taxon>
        <taxon>Myida</taxon>
        <taxon>Dreissenoidea</taxon>
        <taxon>Dreissenidae</taxon>
        <taxon>Dreissena</taxon>
    </lineage>
</organism>
<comment type="caution">
    <text evidence="1">The sequence shown here is derived from an EMBL/GenBank/DDBJ whole genome shotgun (WGS) entry which is preliminary data.</text>
</comment>
<dbReference type="EMBL" id="JAIWYP010000003">
    <property type="protein sequence ID" value="KAH3844803.1"/>
    <property type="molecule type" value="Genomic_DNA"/>
</dbReference>